<proteinExistence type="predicted"/>
<feature type="transmembrane region" description="Helical" evidence="2">
    <location>
        <begin position="101"/>
        <end position="120"/>
    </location>
</feature>
<dbReference type="Proteomes" id="UP000092445">
    <property type="component" value="Unassembled WGS sequence"/>
</dbReference>
<dbReference type="AlphaFoldDB" id="A0A1A9ZBY5"/>
<evidence type="ECO:0000313" key="4">
    <source>
        <dbReference type="Proteomes" id="UP000092445"/>
    </source>
</evidence>
<keyword evidence="4" id="KW-1185">Reference proteome</keyword>
<feature type="transmembrane region" description="Helical" evidence="2">
    <location>
        <begin position="69"/>
        <end position="89"/>
    </location>
</feature>
<keyword evidence="2" id="KW-1133">Transmembrane helix</keyword>
<keyword evidence="2" id="KW-0812">Transmembrane</keyword>
<reference evidence="3" key="2">
    <citation type="submission" date="2020-05" db="UniProtKB">
        <authorList>
            <consortium name="EnsemblMetazoa"/>
        </authorList>
    </citation>
    <scope>IDENTIFICATION</scope>
    <source>
        <strain evidence="3">IAEA</strain>
    </source>
</reference>
<sequence length="227" mass="25875">MKRKKRRTMEPKRNTQNKPGTRKAMQSFKGNESKCLLPKGNSKDIVRERQSDPVKSFNKPELSTSTKSYLIRLILRSNMCIVVALTISSSGVADKSPSSEASAILAILWVVGVSLLRLIIIKGQFVLYLGTHHGWDVNLRLLFDMSQSVYRIASRAYRYFEHKLKSFQGNCEEVFICIRAIYTSMAVENTSMSNTLQLTKCTHSRNHVMHVVHQLEPFDTSNIYSID</sequence>
<dbReference type="EnsemblMetazoa" id="GPAI009997-RA">
    <property type="protein sequence ID" value="GPAI009997-PA"/>
    <property type="gene ID" value="GPAI009997"/>
</dbReference>
<accession>A0A1A9ZBY5</accession>
<reference evidence="4" key="1">
    <citation type="submission" date="2014-03" db="EMBL/GenBank/DDBJ databases">
        <authorList>
            <person name="Aksoy S."/>
            <person name="Warren W."/>
            <person name="Wilson R.K."/>
        </authorList>
    </citation>
    <scope>NUCLEOTIDE SEQUENCE [LARGE SCALE GENOMIC DNA]</scope>
    <source>
        <strain evidence="4">IAEA</strain>
    </source>
</reference>
<evidence type="ECO:0000256" key="1">
    <source>
        <dbReference type="SAM" id="MobiDB-lite"/>
    </source>
</evidence>
<organism evidence="3 4">
    <name type="scientific">Glossina pallidipes</name>
    <name type="common">Tsetse fly</name>
    <dbReference type="NCBI Taxonomy" id="7398"/>
    <lineage>
        <taxon>Eukaryota</taxon>
        <taxon>Metazoa</taxon>
        <taxon>Ecdysozoa</taxon>
        <taxon>Arthropoda</taxon>
        <taxon>Hexapoda</taxon>
        <taxon>Insecta</taxon>
        <taxon>Pterygota</taxon>
        <taxon>Neoptera</taxon>
        <taxon>Endopterygota</taxon>
        <taxon>Diptera</taxon>
        <taxon>Brachycera</taxon>
        <taxon>Muscomorpha</taxon>
        <taxon>Hippoboscoidea</taxon>
        <taxon>Glossinidae</taxon>
        <taxon>Glossina</taxon>
    </lineage>
</organism>
<feature type="region of interest" description="Disordered" evidence="1">
    <location>
        <begin position="1"/>
        <end position="42"/>
    </location>
</feature>
<protein>
    <submittedName>
        <fullName evidence="3">Uncharacterized protein</fullName>
    </submittedName>
</protein>
<name>A0A1A9ZBY5_GLOPL</name>
<evidence type="ECO:0000313" key="3">
    <source>
        <dbReference type="EnsemblMetazoa" id="GPAI009997-PA"/>
    </source>
</evidence>
<dbReference type="VEuPathDB" id="VectorBase:GPAI009997"/>
<keyword evidence="2" id="KW-0472">Membrane</keyword>
<evidence type="ECO:0000256" key="2">
    <source>
        <dbReference type="SAM" id="Phobius"/>
    </source>
</evidence>